<gene>
    <name evidence="2" type="ORF">LCGC14_0429320</name>
</gene>
<feature type="region of interest" description="Disordered" evidence="1">
    <location>
        <begin position="1"/>
        <end position="50"/>
    </location>
</feature>
<evidence type="ECO:0000256" key="1">
    <source>
        <dbReference type="SAM" id="MobiDB-lite"/>
    </source>
</evidence>
<reference evidence="2" key="1">
    <citation type="journal article" date="2015" name="Nature">
        <title>Complex archaea that bridge the gap between prokaryotes and eukaryotes.</title>
        <authorList>
            <person name="Spang A."/>
            <person name="Saw J.H."/>
            <person name="Jorgensen S.L."/>
            <person name="Zaremba-Niedzwiedzka K."/>
            <person name="Martijn J."/>
            <person name="Lind A.E."/>
            <person name="van Eijk R."/>
            <person name="Schleper C."/>
            <person name="Guy L."/>
            <person name="Ettema T.J."/>
        </authorList>
    </citation>
    <scope>NUCLEOTIDE SEQUENCE</scope>
</reference>
<proteinExistence type="predicted"/>
<dbReference type="EMBL" id="LAZR01000401">
    <property type="protein sequence ID" value="KKN70502.1"/>
    <property type="molecule type" value="Genomic_DNA"/>
</dbReference>
<dbReference type="AlphaFoldDB" id="A0A0F9T6F4"/>
<evidence type="ECO:0000313" key="2">
    <source>
        <dbReference type="EMBL" id="KKN70502.1"/>
    </source>
</evidence>
<sequence>MATKEKVTKKKLSKVEQDKRRKRRSVGRAKTVTVKGYTTRNYKRAAPRSK</sequence>
<comment type="caution">
    <text evidence="2">The sequence shown here is derived from an EMBL/GenBank/DDBJ whole genome shotgun (WGS) entry which is preliminary data.</text>
</comment>
<organism evidence="2">
    <name type="scientific">marine sediment metagenome</name>
    <dbReference type="NCBI Taxonomy" id="412755"/>
    <lineage>
        <taxon>unclassified sequences</taxon>
        <taxon>metagenomes</taxon>
        <taxon>ecological metagenomes</taxon>
    </lineage>
</organism>
<name>A0A0F9T6F4_9ZZZZ</name>
<feature type="compositionally biased region" description="Basic residues" evidence="1">
    <location>
        <begin position="41"/>
        <end position="50"/>
    </location>
</feature>
<protein>
    <submittedName>
        <fullName evidence="2">Uncharacterized protein</fullName>
    </submittedName>
</protein>
<accession>A0A0F9T6F4</accession>